<keyword evidence="11" id="KW-1185">Reference proteome</keyword>
<evidence type="ECO:0000256" key="4">
    <source>
        <dbReference type="ARBA" id="ARBA00023125"/>
    </source>
</evidence>
<keyword evidence="3" id="KW-0805">Transcription regulation</keyword>
<evidence type="ECO:0000256" key="3">
    <source>
        <dbReference type="ARBA" id="ARBA00023015"/>
    </source>
</evidence>
<dbReference type="InterPro" id="IPR043452">
    <property type="entry name" value="BZIP46-like"/>
</dbReference>
<dbReference type="GO" id="GO:0003677">
    <property type="term" value="F:DNA binding"/>
    <property type="evidence" value="ECO:0007669"/>
    <property type="project" value="UniProtKB-KW"/>
</dbReference>
<gene>
    <name evidence="10" type="ORF">C2845_PM12G28080</name>
</gene>
<keyword evidence="7" id="KW-0175">Coiled coil</keyword>
<dbReference type="GO" id="GO:0003700">
    <property type="term" value="F:DNA-binding transcription factor activity"/>
    <property type="evidence" value="ECO:0007669"/>
    <property type="project" value="InterPro"/>
</dbReference>
<feature type="coiled-coil region" evidence="7">
    <location>
        <begin position="286"/>
        <end position="328"/>
    </location>
</feature>
<dbReference type="GO" id="GO:0009738">
    <property type="term" value="P:abscisic acid-activated signaling pathway"/>
    <property type="evidence" value="ECO:0007669"/>
    <property type="project" value="UniProtKB-KW"/>
</dbReference>
<dbReference type="GO" id="GO:0045893">
    <property type="term" value="P:positive regulation of DNA-templated transcription"/>
    <property type="evidence" value="ECO:0007669"/>
    <property type="project" value="InterPro"/>
</dbReference>
<protein>
    <submittedName>
        <fullName evidence="10">ABSCISIC ACID-INSENSITIVE 5-like protein 7</fullName>
    </submittedName>
</protein>
<comment type="subcellular location">
    <subcellularLocation>
        <location evidence="1">Nucleus</location>
    </subcellularLocation>
</comment>
<keyword evidence="4" id="KW-0238">DNA-binding</keyword>
<dbReference type="EMBL" id="PQIB02000012">
    <property type="protein sequence ID" value="RLM78209.1"/>
    <property type="molecule type" value="Genomic_DNA"/>
</dbReference>
<keyword evidence="2" id="KW-0938">Abscisic acid signaling pathway</keyword>
<dbReference type="SUPFAM" id="SSF57959">
    <property type="entry name" value="Leucine zipper domain"/>
    <property type="match status" value="1"/>
</dbReference>
<dbReference type="InterPro" id="IPR004827">
    <property type="entry name" value="bZIP"/>
</dbReference>
<evidence type="ECO:0000256" key="7">
    <source>
        <dbReference type="SAM" id="Coils"/>
    </source>
</evidence>
<comment type="caution">
    <text evidence="10">The sequence shown here is derived from an EMBL/GenBank/DDBJ whole genome shotgun (WGS) entry which is preliminary data.</text>
</comment>
<dbReference type="PANTHER" id="PTHR22952:SF103">
    <property type="entry name" value="BZIP TRANSCRIPTION FACTOR 23"/>
    <property type="match status" value="1"/>
</dbReference>
<dbReference type="AlphaFoldDB" id="A0A3L6QCZ8"/>
<accession>A0A3L6QCZ8</accession>
<evidence type="ECO:0000313" key="10">
    <source>
        <dbReference type="EMBL" id="RLM78209.1"/>
    </source>
</evidence>
<dbReference type="SMART" id="SM00338">
    <property type="entry name" value="BRLZ"/>
    <property type="match status" value="1"/>
</dbReference>
<keyword evidence="6" id="KW-0539">Nucleus</keyword>
<organism evidence="10 11">
    <name type="scientific">Panicum miliaceum</name>
    <name type="common">Proso millet</name>
    <name type="synonym">Broomcorn millet</name>
    <dbReference type="NCBI Taxonomy" id="4540"/>
    <lineage>
        <taxon>Eukaryota</taxon>
        <taxon>Viridiplantae</taxon>
        <taxon>Streptophyta</taxon>
        <taxon>Embryophyta</taxon>
        <taxon>Tracheophyta</taxon>
        <taxon>Spermatophyta</taxon>
        <taxon>Magnoliopsida</taxon>
        <taxon>Liliopsida</taxon>
        <taxon>Poales</taxon>
        <taxon>Poaceae</taxon>
        <taxon>PACMAD clade</taxon>
        <taxon>Panicoideae</taxon>
        <taxon>Panicodae</taxon>
        <taxon>Paniceae</taxon>
        <taxon>Panicinae</taxon>
        <taxon>Panicum</taxon>
        <taxon>Panicum sect. Panicum</taxon>
    </lineage>
</organism>
<dbReference type="FunFam" id="1.20.5.170:FF:000048">
    <property type="entry name" value="ABSCISIC ACID-INSENSITIVE 5-like protein 5"/>
    <property type="match status" value="1"/>
</dbReference>
<dbReference type="STRING" id="4540.A0A3L6QCZ8"/>
<evidence type="ECO:0000256" key="1">
    <source>
        <dbReference type="ARBA" id="ARBA00004123"/>
    </source>
</evidence>
<dbReference type="Pfam" id="PF00170">
    <property type="entry name" value="bZIP_1"/>
    <property type="match status" value="1"/>
</dbReference>
<sequence length="443" mass="47492">MDFPGGSGRRPQQPEPEHLPPMTPLPLARQGSVYSLTFDEFQSALGGAGKDFGSMNMDELLRSIWTAEETHAVAAANASAASAAAADHAARAASIQRQGSLTLPRTLSQKTVDEVWRDIMCFGGPSAAQAEAAAAPPPPAQRQQTLGEITLEEFLVRAGVVREDMTAPPPVPALPPPLPPQPPMLFPHGNVFAPLAPPPLSFGNGLVSGAIGQGGGAAPSAVSPVRPVTSNGFGKMEGGDLSSLSPSPVPYVFNGGLRGKPPAMEKVVERRQRRMIKNRESAARSRQRKQAYMMELEAEVAKLKELNEELQKKQIEMLEKQKNEVLERMSRQVGPTAKRICLRRTLTGPPGLKASHGAAHGVGPLKTARPEDAARFQFRLEATDKLGRCRSSSPCKLAVQCLPTNPKTETSETGRVEATRKKIQDRISAGFDYSNHTAVLDYG</sequence>
<evidence type="ECO:0000313" key="11">
    <source>
        <dbReference type="Proteomes" id="UP000275267"/>
    </source>
</evidence>
<evidence type="ECO:0000256" key="6">
    <source>
        <dbReference type="ARBA" id="ARBA00023242"/>
    </source>
</evidence>
<dbReference type="PROSITE" id="PS50217">
    <property type="entry name" value="BZIP"/>
    <property type="match status" value="1"/>
</dbReference>
<dbReference type="CDD" id="cd14707">
    <property type="entry name" value="bZIP_plant_BZIP46"/>
    <property type="match status" value="1"/>
</dbReference>
<dbReference type="Gene3D" id="1.20.5.170">
    <property type="match status" value="1"/>
</dbReference>
<evidence type="ECO:0000256" key="5">
    <source>
        <dbReference type="ARBA" id="ARBA00023163"/>
    </source>
</evidence>
<dbReference type="PROSITE" id="PS00036">
    <property type="entry name" value="BZIP_BASIC"/>
    <property type="match status" value="1"/>
</dbReference>
<dbReference type="GO" id="GO:0005634">
    <property type="term" value="C:nucleus"/>
    <property type="evidence" value="ECO:0007669"/>
    <property type="project" value="UniProtKB-SubCell"/>
</dbReference>
<evidence type="ECO:0000256" key="8">
    <source>
        <dbReference type="SAM" id="MobiDB-lite"/>
    </source>
</evidence>
<dbReference type="Proteomes" id="UP000275267">
    <property type="component" value="Unassembled WGS sequence"/>
</dbReference>
<feature type="region of interest" description="Disordered" evidence="8">
    <location>
        <begin position="1"/>
        <end position="27"/>
    </location>
</feature>
<evidence type="ECO:0000259" key="9">
    <source>
        <dbReference type="PROSITE" id="PS50217"/>
    </source>
</evidence>
<keyword evidence="5" id="KW-0804">Transcription</keyword>
<reference evidence="11" key="1">
    <citation type="journal article" date="2019" name="Nat. Commun.">
        <title>The genome of broomcorn millet.</title>
        <authorList>
            <person name="Zou C."/>
            <person name="Miki D."/>
            <person name="Li D."/>
            <person name="Tang Q."/>
            <person name="Xiao L."/>
            <person name="Rajput S."/>
            <person name="Deng P."/>
            <person name="Jia W."/>
            <person name="Huang R."/>
            <person name="Zhang M."/>
            <person name="Sun Y."/>
            <person name="Hu J."/>
            <person name="Fu X."/>
            <person name="Schnable P.S."/>
            <person name="Li F."/>
            <person name="Zhang H."/>
            <person name="Feng B."/>
            <person name="Zhu X."/>
            <person name="Liu R."/>
            <person name="Schnable J.C."/>
            <person name="Zhu J.-K."/>
            <person name="Zhang H."/>
        </authorList>
    </citation>
    <scope>NUCLEOTIDE SEQUENCE [LARGE SCALE GENOMIC DNA]</scope>
</reference>
<dbReference type="InterPro" id="IPR046347">
    <property type="entry name" value="bZIP_sf"/>
</dbReference>
<feature type="domain" description="BZIP" evidence="9">
    <location>
        <begin position="268"/>
        <end position="313"/>
    </location>
</feature>
<name>A0A3L6QCZ8_PANMI</name>
<dbReference type="PANTHER" id="PTHR22952">
    <property type="entry name" value="CAMP-RESPONSE ELEMENT BINDING PROTEIN-RELATED"/>
    <property type="match status" value="1"/>
</dbReference>
<proteinExistence type="predicted"/>
<evidence type="ECO:0000256" key="2">
    <source>
        <dbReference type="ARBA" id="ARBA00022682"/>
    </source>
</evidence>
<dbReference type="OrthoDB" id="1927218at2759"/>